<proteinExistence type="predicted"/>
<evidence type="ECO:0000313" key="1">
    <source>
        <dbReference type="EMBL" id="NKT77220.1"/>
    </source>
</evidence>
<reference evidence="1" key="1">
    <citation type="journal article" date="2020" name="Environ. Microbiol.">
        <title>The novel and transferable erm(51) gene confers Macrolides, Lincosamides, and Streptogramins B (MLSB) resistance to clonal Rhodococcus equi in the environment.</title>
        <authorList>
            <person name="Huber L."/>
            <person name="Giguere S."/>
            <person name="Slovis N.M."/>
            <person name="Alvarez-Narvaez S."/>
            <person name="Hart K.A."/>
            <person name="Greiter M."/>
            <person name="Morris E.R.A."/>
            <person name="Cohen N.D."/>
        </authorList>
    </citation>
    <scope>NUCLEOTIDE SEQUENCE</scope>
    <source>
        <strain evidence="1">Lh_116_1</strain>
    </source>
</reference>
<gene>
    <name evidence="1" type="ORF">GS882_03160</name>
</gene>
<accession>A0A9Q5EW09</accession>
<comment type="caution">
    <text evidence="1">The sequence shown here is derived from an EMBL/GenBank/DDBJ whole genome shotgun (WGS) entry which is preliminary data.</text>
</comment>
<dbReference type="Proteomes" id="UP000603463">
    <property type="component" value="Unassembled WGS sequence"/>
</dbReference>
<name>A0A9Q5EW09_RHOHA</name>
<organism evidence="1 2">
    <name type="scientific">Rhodococcus hoagii</name>
    <name type="common">Corynebacterium equii</name>
    <dbReference type="NCBI Taxonomy" id="43767"/>
    <lineage>
        <taxon>Bacteria</taxon>
        <taxon>Bacillati</taxon>
        <taxon>Actinomycetota</taxon>
        <taxon>Actinomycetes</taxon>
        <taxon>Mycobacteriales</taxon>
        <taxon>Nocardiaceae</taxon>
        <taxon>Prescottella</taxon>
    </lineage>
</organism>
<sequence>MSDETHTPAEGVDELEEYVHQQAYNATIEHVAENLRDMFAKDPEAASREVAATILDAALDRREYQAAIRKLGKQIQEMRDGE</sequence>
<protein>
    <submittedName>
        <fullName evidence="1">Uncharacterized protein</fullName>
    </submittedName>
</protein>
<dbReference type="EMBL" id="WVBC01000002">
    <property type="protein sequence ID" value="NKT77220.1"/>
    <property type="molecule type" value="Genomic_DNA"/>
</dbReference>
<dbReference type="AlphaFoldDB" id="A0A9Q5EW09"/>
<evidence type="ECO:0000313" key="2">
    <source>
        <dbReference type="Proteomes" id="UP000603463"/>
    </source>
</evidence>